<keyword evidence="7" id="KW-1185">Reference proteome</keyword>
<accession>A0A564YA80</accession>
<dbReference type="PANTHER" id="PTHR43806:SF14">
    <property type="entry name" value="TRIPEPTIDYL-PEPTIDASE 2"/>
    <property type="match status" value="1"/>
</dbReference>
<dbReference type="InterPro" id="IPR036852">
    <property type="entry name" value="Peptidase_S8/S53_dom_sf"/>
</dbReference>
<feature type="domain" description="Peptidase S8/S53" evidence="5">
    <location>
        <begin position="37"/>
        <end position="197"/>
    </location>
</feature>
<keyword evidence="2" id="KW-0645">Protease</keyword>
<dbReference type="GO" id="GO:0005829">
    <property type="term" value="C:cytosol"/>
    <property type="evidence" value="ECO:0007669"/>
    <property type="project" value="TreeGrafter"/>
</dbReference>
<evidence type="ECO:0000259" key="5">
    <source>
        <dbReference type="Pfam" id="PF00082"/>
    </source>
</evidence>
<keyword evidence="3" id="KW-0378">Hydrolase</keyword>
<gene>
    <name evidence="6" type="ORF">WMSIL1_LOCUS4608</name>
</gene>
<proteinExistence type="inferred from homology"/>
<evidence type="ECO:0000313" key="7">
    <source>
        <dbReference type="Proteomes" id="UP000321570"/>
    </source>
</evidence>
<reference evidence="6 7" key="1">
    <citation type="submission" date="2019-07" db="EMBL/GenBank/DDBJ databases">
        <authorList>
            <person name="Jastrzebski P J."/>
            <person name="Paukszto L."/>
            <person name="Jastrzebski P J."/>
        </authorList>
    </citation>
    <scope>NUCLEOTIDE SEQUENCE [LARGE SCALE GENOMIC DNA]</scope>
    <source>
        <strain evidence="6 7">WMS-il1</strain>
    </source>
</reference>
<dbReference type="InterPro" id="IPR000209">
    <property type="entry name" value="Peptidase_S8/S53_dom"/>
</dbReference>
<dbReference type="Proteomes" id="UP000321570">
    <property type="component" value="Unassembled WGS sequence"/>
</dbReference>
<dbReference type="PROSITE" id="PS51892">
    <property type="entry name" value="SUBTILASE"/>
    <property type="match status" value="1"/>
</dbReference>
<sequence length="243" mass="25906">ACVDTSPYEDTPTTLADLPLLKDFSIGRQVAHFGNETLLYFTVKILDDGDLLQIVTNSGSHGTHVASIAAAYYPTDPSNECFQTSELVEGGNQNGIAPGAQIVSIKIANTSLKGMENICGLLTALNWTSKLNCDIINYSFGEKSFLPNYGRMYTHLSKFIAQTDVAFVTSGGNNGPSLGTVGSPGGSADGLIGVAPILSPTMMEYMYFQPTWKKQKEENGDGGCSTNGQHKIASCPVPSAYTW</sequence>
<evidence type="ECO:0000256" key="3">
    <source>
        <dbReference type="ARBA" id="ARBA00022825"/>
    </source>
</evidence>
<evidence type="ECO:0000256" key="4">
    <source>
        <dbReference type="PROSITE-ProRule" id="PRU01240"/>
    </source>
</evidence>
<dbReference type="GO" id="GO:0004252">
    <property type="term" value="F:serine-type endopeptidase activity"/>
    <property type="evidence" value="ECO:0007669"/>
    <property type="project" value="InterPro"/>
</dbReference>
<organism evidence="6 7">
    <name type="scientific">Hymenolepis diminuta</name>
    <name type="common">Rat tapeworm</name>
    <dbReference type="NCBI Taxonomy" id="6216"/>
    <lineage>
        <taxon>Eukaryota</taxon>
        <taxon>Metazoa</taxon>
        <taxon>Spiralia</taxon>
        <taxon>Lophotrochozoa</taxon>
        <taxon>Platyhelminthes</taxon>
        <taxon>Cestoda</taxon>
        <taxon>Eucestoda</taxon>
        <taxon>Cyclophyllidea</taxon>
        <taxon>Hymenolepididae</taxon>
        <taxon>Hymenolepis</taxon>
    </lineage>
</organism>
<feature type="non-terminal residue" evidence="6">
    <location>
        <position position="243"/>
    </location>
</feature>
<keyword evidence="3" id="KW-0720">Serine protease</keyword>
<name>A0A564YA80_HYMDI</name>
<dbReference type="InterPro" id="IPR022398">
    <property type="entry name" value="Peptidase_S8_His-AS"/>
</dbReference>
<dbReference type="InterPro" id="IPR050131">
    <property type="entry name" value="Peptidase_S8_subtilisin-like"/>
</dbReference>
<dbReference type="Gene3D" id="3.40.50.200">
    <property type="entry name" value="Peptidase S8/S53 domain"/>
    <property type="match status" value="1"/>
</dbReference>
<dbReference type="SUPFAM" id="SSF52743">
    <property type="entry name" value="Subtilisin-like"/>
    <property type="match status" value="1"/>
</dbReference>
<evidence type="ECO:0000256" key="1">
    <source>
        <dbReference type="ARBA" id="ARBA00011073"/>
    </source>
</evidence>
<dbReference type="Pfam" id="PF00082">
    <property type="entry name" value="Peptidase_S8"/>
    <property type="match status" value="1"/>
</dbReference>
<feature type="non-terminal residue" evidence="6">
    <location>
        <position position="1"/>
    </location>
</feature>
<comment type="similarity">
    <text evidence="1 4">Belongs to the peptidase S8 family.</text>
</comment>
<dbReference type="EMBL" id="CABIJS010000123">
    <property type="protein sequence ID" value="VUZ44161.1"/>
    <property type="molecule type" value="Genomic_DNA"/>
</dbReference>
<dbReference type="PROSITE" id="PS00137">
    <property type="entry name" value="SUBTILASE_HIS"/>
    <property type="match status" value="1"/>
</dbReference>
<evidence type="ECO:0000256" key="2">
    <source>
        <dbReference type="ARBA" id="ARBA00022670"/>
    </source>
</evidence>
<protein>
    <recommendedName>
        <fullName evidence="5">Peptidase S8/S53 domain-containing protein</fullName>
    </recommendedName>
</protein>
<dbReference type="PANTHER" id="PTHR43806">
    <property type="entry name" value="PEPTIDASE S8"/>
    <property type="match status" value="1"/>
</dbReference>
<dbReference type="GO" id="GO:0008240">
    <property type="term" value="F:tripeptidyl-peptidase activity"/>
    <property type="evidence" value="ECO:0007669"/>
    <property type="project" value="TreeGrafter"/>
</dbReference>
<evidence type="ECO:0000313" key="6">
    <source>
        <dbReference type="EMBL" id="VUZ44161.1"/>
    </source>
</evidence>
<dbReference type="GO" id="GO:0006508">
    <property type="term" value="P:proteolysis"/>
    <property type="evidence" value="ECO:0007669"/>
    <property type="project" value="UniProtKB-KW"/>
</dbReference>
<comment type="caution">
    <text evidence="4">Lacks conserved residue(s) required for the propagation of feature annotation.</text>
</comment>
<dbReference type="AlphaFoldDB" id="A0A564YA80"/>